<keyword evidence="3" id="KW-1185">Reference proteome</keyword>
<protein>
    <submittedName>
        <fullName evidence="2">Uncharacterized protein</fullName>
    </submittedName>
</protein>
<feature type="transmembrane region" description="Helical" evidence="1">
    <location>
        <begin position="74"/>
        <end position="96"/>
    </location>
</feature>
<evidence type="ECO:0000313" key="2">
    <source>
        <dbReference type="EMBL" id="KHN85372.1"/>
    </source>
</evidence>
<gene>
    <name evidence="2" type="ORF">Tcan_00192</name>
</gene>
<reference evidence="2 3" key="1">
    <citation type="submission" date="2014-11" db="EMBL/GenBank/DDBJ databases">
        <title>Genetic blueprint of the zoonotic pathogen Toxocara canis.</title>
        <authorList>
            <person name="Zhu X.-Q."/>
            <person name="Korhonen P.K."/>
            <person name="Cai H."/>
            <person name="Young N.D."/>
            <person name="Nejsum P."/>
            <person name="von Samson-Himmelstjerna G."/>
            <person name="Boag P.R."/>
            <person name="Tan P."/>
            <person name="Li Q."/>
            <person name="Min J."/>
            <person name="Yang Y."/>
            <person name="Wang X."/>
            <person name="Fang X."/>
            <person name="Hall R.S."/>
            <person name="Hofmann A."/>
            <person name="Sternberg P.W."/>
            <person name="Jex A.R."/>
            <person name="Gasser R.B."/>
        </authorList>
    </citation>
    <scope>NUCLEOTIDE SEQUENCE [LARGE SCALE GENOMIC DNA]</scope>
    <source>
        <strain evidence="2">PN_DK_2014</strain>
    </source>
</reference>
<sequence>MSLTPMCAISFALSISCFIRDSIPKDVASTSDEESEAKGGHIKSEDVSRCTNTWDVLLQATITLRQGDYNHGSIALFAIPRFQLFFSLFSFTFFTVQKFPYTSFH</sequence>
<keyword evidence="1" id="KW-1133">Transmembrane helix</keyword>
<evidence type="ECO:0000256" key="1">
    <source>
        <dbReference type="SAM" id="Phobius"/>
    </source>
</evidence>
<proteinExistence type="predicted"/>
<name>A0A0B2VVK9_TOXCA</name>
<evidence type="ECO:0000313" key="3">
    <source>
        <dbReference type="Proteomes" id="UP000031036"/>
    </source>
</evidence>
<dbReference type="EMBL" id="JPKZ01000806">
    <property type="protein sequence ID" value="KHN85372.1"/>
    <property type="molecule type" value="Genomic_DNA"/>
</dbReference>
<accession>A0A0B2VVK9</accession>
<dbReference type="Proteomes" id="UP000031036">
    <property type="component" value="Unassembled WGS sequence"/>
</dbReference>
<keyword evidence="1" id="KW-0472">Membrane</keyword>
<keyword evidence="1" id="KW-0812">Transmembrane</keyword>
<comment type="caution">
    <text evidence="2">The sequence shown here is derived from an EMBL/GenBank/DDBJ whole genome shotgun (WGS) entry which is preliminary data.</text>
</comment>
<dbReference type="AlphaFoldDB" id="A0A0B2VVK9"/>
<organism evidence="2 3">
    <name type="scientific">Toxocara canis</name>
    <name type="common">Canine roundworm</name>
    <dbReference type="NCBI Taxonomy" id="6265"/>
    <lineage>
        <taxon>Eukaryota</taxon>
        <taxon>Metazoa</taxon>
        <taxon>Ecdysozoa</taxon>
        <taxon>Nematoda</taxon>
        <taxon>Chromadorea</taxon>
        <taxon>Rhabditida</taxon>
        <taxon>Spirurina</taxon>
        <taxon>Ascaridomorpha</taxon>
        <taxon>Ascaridoidea</taxon>
        <taxon>Toxocaridae</taxon>
        <taxon>Toxocara</taxon>
    </lineage>
</organism>